<gene>
    <name evidence="2" type="ORF">TOLI1172_LOCUS3486</name>
</gene>
<dbReference type="Gene3D" id="1.25.40.180">
    <property type="match status" value="1"/>
</dbReference>
<feature type="domain" description="MIF4G-like type 2" evidence="1">
    <location>
        <begin position="21"/>
        <end position="278"/>
    </location>
</feature>
<dbReference type="AlphaFoldDB" id="A0A7S0ZE86"/>
<name>A0A7S0ZE86_9RHOD</name>
<dbReference type="InterPro" id="IPR016024">
    <property type="entry name" value="ARM-type_fold"/>
</dbReference>
<organism evidence="2">
    <name type="scientific">Timspurckia oligopyrenoides</name>
    <dbReference type="NCBI Taxonomy" id="708627"/>
    <lineage>
        <taxon>Eukaryota</taxon>
        <taxon>Rhodophyta</taxon>
        <taxon>Bangiophyceae</taxon>
        <taxon>Porphyridiales</taxon>
        <taxon>Porphyridiaceae</taxon>
        <taxon>Timspurckia</taxon>
    </lineage>
</organism>
<dbReference type="EMBL" id="HBFP01004904">
    <property type="protein sequence ID" value="CAD8819097.1"/>
    <property type="molecule type" value="Transcribed_RNA"/>
</dbReference>
<dbReference type="SUPFAM" id="SSF48371">
    <property type="entry name" value="ARM repeat"/>
    <property type="match status" value="1"/>
</dbReference>
<evidence type="ECO:0000259" key="1">
    <source>
        <dbReference type="Pfam" id="PF09090"/>
    </source>
</evidence>
<dbReference type="Pfam" id="PF09090">
    <property type="entry name" value="MIF4G_like_2"/>
    <property type="match status" value="1"/>
</dbReference>
<sequence>MKEQIPSQLHSLLPPKPIPNESFELHQSVHSLLPFITGKTRVECSAVRSELFRMLPNESSGIRLKVLLQSILVASSKTLGHFDIISNRYLPLLMELSGDLSIEDERRTGCVLDLREFWMYSAMHVSYFVGRYLDLKLVSRINVLNAFIPDIQQDIVDGMHKLMRIDTWECVRSLVVRVFLAVTVAKKELATVAFEGSLATEGEAEIIAERIAQARFNVKERSNECEELITIAFSSLLMTFDRIVKYHKLQMSEQELDASLIRVLEWRISGMAREIARRDTEMCSIALIAFKESDVTAFETKTFELYEELKRIASSNLLKSEKP</sequence>
<protein>
    <recommendedName>
        <fullName evidence="1">MIF4G-like type 2 domain-containing protein</fullName>
    </recommendedName>
</protein>
<accession>A0A7S0ZE86</accession>
<reference evidence="2" key="1">
    <citation type="submission" date="2021-01" db="EMBL/GenBank/DDBJ databases">
        <authorList>
            <person name="Corre E."/>
            <person name="Pelletier E."/>
            <person name="Niang G."/>
            <person name="Scheremetjew M."/>
            <person name="Finn R."/>
            <person name="Kale V."/>
            <person name="Holt S."/>
            <person name="Cochrane G."/>
            <person name="Meng A."/>
            <person name="Brown T."/>
            <person name="Cohen L."/>
        </authorList>
    </citation>
    <scope>NUCLEOTIDE SEQUENCE</scope>
    <source>
        <strain evidence="2">CCMP3278</strain>
    </source>
</reference>
<dbReference type="GO" id="GO:0016070">
    <property type="term" value="P:RNA metabolic process"/>
    <property type="evidence" value="ECO:0007669"/>
    <property type="project" value="InterPro"/>
</dbReference>
<dbReference type="InterPro" id="IPR015174">
    <property type="entry name" value="MIF4G-like_typ-2"/>
</dbReference>
<evidence type="ECO:0000313" key="2">
    <source>
        <dbReference type="EMBL" id="CAD8819097.1"/>
    </source>
</evidence>
<proteinExistence type="predicted"/>